<dbReference type="AlphaFoldDB" id="A0AAW5A9A6"/>
<dbReference type="Proteomes" id="UP000814172">
    <property type="component" value="Unassembled WGS sequence"/>
</dbReference>
<dbReference type="RefSeq" id="WP_236300308.1">
    <property type="nucleotide sequence ID" value="NZ_WKEB01000002.1"/>
</dbReference>
<comment type="caution">
    <text evidence="1">The sequence shown here is derived from an EMBL/GenBank/DDBJ whole genome shotgun (WGS) entry which is preliminary data.</text>
</comment>
<evidence type="ECO:0000313" key="2">
    <source>
        <dbReference type="Proteomes" id="UP000814172"/>
    </source>
</evidence>
<sequence length="83" mass="9432">MIIRYSANTLPGQLLLPTNYVDMCTPEDLAELATSAHWQDHPEDTPTMITVVHMKDVDGRDLGLFEVRCEQRLVFTACQLRQA</sequence>
<organism evidence="1 2">
    <name type="scientific">Pseudomonas proteolytica</name>
    <dbReference type="NCBI Taxonomy" id="219574"/>
    <lineage>
        <taxon>Bacteria</taxon>
        <taxon>Pseudomonadati</taxon>
        <taxon>Pseudomonadota</taxon>
        <taxon>Gammaproteobacteria</taxon>
        <taxon>Pseudomonadales</taxon>
        <taxon>Pseudomonadaceae</taxon>
        <taxon>Pseudomonas</taxon>
    </lineage>
</organism>
<reference evidence="1 2" key="1">
    <citation type="submission" date="2019-11" db="EMBL/GenBank/DDBJ databases">
        <title>Epiphytic Pseudomonas syringae from cherry orchards.</title>
        <authorList>
            <person name="Hulin M.T."/>
        </authorList>
    </citation>
    <scope>NUCLEOTIDE SEQUENCE [LARGE SCALE GENOMIC DNA]</scope>
    <source>
        <strain evidence="1 2">PA-6-9F</strain>
    </source>
</reference>
<evidence type="ECO:0000313" key="1">
    <source>
        <dbReference type="EMBL" id="MCF5059150.1"/>
    </source>
</evidence>
<keyword evidence="2" id="KW-1185">Reference proteome</keyword>
<dbReference type="EMBL" id="WKEW01000076">
    <property type="protein sequence ID" value="MCF5059150.1"/>
    <property type="molecule type" value="Genomic_DNA"/>
</dbReference>
<name>A0AAW5A9A6_9PSED</name>
<accession>A0AAW5A9A6</accession>
<proteinExistence type="predicted"/>
<gene>
    <name evidence="1" type="ORF">GIW75_19580</name>
</gene>
<protein>
    <submittedName>
        <fullName evidence="1">Uncharacterized protein</fullName>
    </submittedName>
</protein>